<dbReference type="Proteomes" id="UP000235162">
    <property type="component" value="Unassembled WGS sequence"/>
</dbReference>
<keyword evidence="1" id="KW-0808">Transferase</keyword>
<dbReference type="SUPFAM" id="SSF53448">
    <property type="entry name" value="Nucleotide-diphospho-sugar transferases"/>
    <property type="match status" value="1"/>
</dbReference>
<keyword evidence="2 4" id="KW-0548">Nucleotidyltransferase</keyword>
<evidence type="ECO:0000256" key="1">
    <source>
        <dbReference type="ARBA" id="ARBA00022679"/>
    </source>
</evidence>
<feature type="domain" description="Nucleotidyl transferase" evidence="3">
    <location>
        <begin position="2"/>
        <end position="126"/>
    </location>
</feature>
<accession>A0AAP8SLW4</accession>
<dbReference type="InterPro" id="IPR029044">
    <property type="entry name" value="Nucleotide-diphossugar_trans"/>
</dbReference>
<name>A0AAP8SLW4_9GAMM</name>
<gene>
    <name evidence="4" type="ORF">C0029_15420</name>
</gene>
<organism evidence="4 5">
    <name type="scientific">Halioglobus japonicus</name>
    <dbReference type="NCBI Taxonomy" id="930805"/>
    <lineage>
        <taxon>Bacteria</taxon>
        <taxon>Pseudomonadati</taxon>
        <taxon>Pseudomonadota</taxon>
        <taxon>Gammaproteobacteria</taxon>
        <taxon>Cellvibrionales</taxon>
        <taxon>Halieaceae</taxon>
        <taxon>Halioglobus</taxon>
    </lineage>
</organism>
<dbReference type="PANTHER" id="PTHR43584">
    <property type="entry name" value="NUCLEOTIDYL TRANSFERASE"/>
    <property type="match status" value="1"/>
</dbReference>
<dbReference type="InterPro" id="IPR050065">
    <property type="entry name" value="GlmU-like"/>
</dbReference>
<evidence type="ECO:0000313" key="5">
    <source>
        <dbReference type="Proteomes" id="UP000235162"/>
    </source>
</evidence>
<proteinExistence type="predicted"/>
<evidence type="ECO:0000259" key="3">
    <source>
        <dbReference type="Pfam" id="PF00483"/>
    </source>
</evidence>
<dbReference type="Pfam" id="PF00483">
    <property type="entry name" value="NTP_transferase"/>
    <property type="match status" value="1"/>
</dbReference>
<dbReference type="PANTHER" id="PTHR43584:SF8">
    <property type="entry name" value="N-ACETYLMURAMATE ALPHA-1-PHOSPHATE URIDYLYLTRANSFERASE"/>
    <property type="match status" value="1"/>
</dbReference>
<dbReference type="InterPro" id="IPR005835">
    <property type="entry name" value="NTP_transferase_dom"/>
</dbReference>
<dbReference type="AlphaFoldDB" id="A0AAP8SLW4"/>
<sequence>MKAMILAAGFGERMRPLTEHTPKPLLRVANTPLMEHHLRRLAALGVVDIVINVAHLGEQIEHYFGDGRAFGVNITYSRELQPLETAGGIQQALPLLAGAPFMVINGDVWTDYPFERLREYTLAPWEQTHLVMVDNPEHHPLGDFCLDEAGRVSKRVGSRPGHTYAGVALFTPAFFAGLAPGRLALRPLLDAAIAAGALGGEYYPGEWVDVGTPERLAELDTLVTARVRSAQEQVE</sequence>
<dbReference type="Gene3D" id="3.90.550.10">
    <property type="entry name" value="Spore Coat Polysaccharide Biosynthesis Protein SpsA, Chain A"/>
    <property type="match status" value="1"/>
</dbReference>
<keyword evidence="5" id="KW-1185">Reference proteome</keyword>
<dbReference type="CDD" id="cd06422">
    <property type="entry name" value="NTP_transferase_like_1"/>
    <property type="match status" value="1"/>
</dbReference>
<dbReference type="EMBL" id="PKUR01000004">
    <property type="protein sequence ID" value="PLW84932.1"/>
    <property type="molecule type" value="Genomic_DNA"/>
</dbReference>
<protein>
    <submittedName>
        <fullName evidence="4">Mannose-1-phosphate guanylyltransferase</fullName>
    </submittedName>
</protein>
<comment type="caution">
    <text evidence="4">The sequence shown here is derived from an EMBL/GenBank/DDBJ whole genome shotgun (WGS) entry which is preliminary data.</text>
</comment>
<dbReference type="NCBIfam" id="NF045761">
    <property type="entry name" value="NAMPUrTaseMurU"/>
    <property type="match status" value="1"/>
</dbReference>
<evidence type="ECO:0000256" key="2">
    <source>
        <dbReference type="ARBA" id="ARBA00022695"/>
    </source>
</evidence>
<dbReference type="GO" id="GO:0016779">
    <property type="term" value="F:nucleotidyltransferase activity"/>
    <property type="evidence" value="ECO:0007669"/>
    <property type="project" value="UniProtKB-KW"/>
</dbReference>
<reference evidence="4 5" key="1">
    <citation type="submission" date="2018-01" db="EMBL/GenBank/DDBJ databases">
        <title>The draft genome sequence of Halioglobus japonicus S1-36.</title>
        <authorList>
            <person name="Du Z.-J."/>
            <person name="Shi M.-J."/>
        </authorList>
    </citation>
    <scope>NUCLEOTIDE SEQUENCE [LARGE SCALE GENOMIC DNA]</scope>
    <source>
        <strain evidence="4 5">S1-36</strain>
    </source>
</reference>
<dbReference type="InterPro" id="IPR054790">
    <property type="entry name" value="MurU"/>
</dbReference>
<evidence type="ECO:0000313" key="4">
    <source>
        <dbReference type="EMBL" id="PLW84932.1"/>
    </source>
</evidence>